<dbReference type="PROSITE" id="PS50991">
    <property type="entry name" value="PYR_CT"/>
    <property type="match status" value="1"/>
</dbReference>
<dbReference type="Pfam" id="PF00682">
    <property type="entry name" value="HMGL-like"/>
    <property type="match status" value="1"/>
</dbReference>
<dbReference type="EMBL" id="JBHLYQ010000074">
    <property type="protein sequence ID" value="MFC0082147.1"/>
    <property type="molecule type" value="Genomic_DNA"/>
</dbReference>
<gene>
    <name evidence="5" type="ORF">ACFFRE_08295</name>
</gene>
<dbReference type="SUPFAM" id="SSF51569">
    <property type="entry name" value="Aldolase"/>
    <property type="match status" value="1"/>
</dbReference>
<dbReference type="Proteomes" id="UP001589788">
    <property type="component" value="Unassembled WGS sequence"/>
</dbReference>
<evidence type="ECO:0000313" key="6">
    <source>
        <dbReference type="Proteomes" id="UP001589788"/>
    </source>
</evidence>
<dbReference type="GO" id="GO:0016829">
    <property type="term" value="F:lyase activity"/>
    <property type="evidence" value="ECO:0007669"/>
    <property type="project" value="UniProtKB-KW"/>
</dbReference>
<evidence type="ECO:0000256" key="2">
    <source>
        <dbReference type="ARBA" id="ARBA00022723"/>
    </source>
</evidence>
<keyword evidence="3 5" id="KW-0456">Lyase</keyword>
<dbReference type="CDD" id="cd07938">
    <property type="entry name" value="DRE_TIM_HMGL"/>
    <property type="match status" value="1"/>
</dbReference>
<organism evidence="5 6">
    <name type="scientific">Aciditerrimonas ferrireducens</name>
    <dbReference type="NCBI Taxonomy" id="667306"/>
    <lineage>
        <taxon>Bacteria</taxon>
        <taxon>Bacillati</taxon>
        <taxon>Actinomycetota</taxon>
        <taxon>Acidimicrobiia</taxon>
        <taxon>Acidimicrobiales</taxon>
        <taxon>Acidimicrobiaceae</taxon>
        <taxon>Aciditerrimonas</taxon>
    </lineage>
</organism>
<feature type="domain" description="Pyruvate carboxyltransferase" evidence="4">
    <location>
        <begin position="8"/>
        <end position="280"/>
    </location>
</feature>
<dbReference type="PANTHER" id="PTHR42738:SF7">
    <property type="entry name" value="HYDROXYMETHYLGLUTARYL-COA LYASE"/>
    <property type="match status" value="1"/>
</dbReference>
<comment type="caution">
    <text evidence="5">The sequence shown here is derived from an EMBL/GenBank/DDBJ whole genome shotgun (WGS) entry which is preliminary data.</text>
</comment>
<proteinExistence type="inferred from homology"/>
<keyword evidence="6" id="KW-1185">Reference proteome</keyword>
<evidence type="ECO:0000256" key="3">
    <source>
        <dbReference type="ARBA" id="ARBA00023239"/>
    </source>
</evidence>
<evidence type="ECO:0000313" key="5">
    <source>
        <dbReference type="EMBL" id="MFC0082147.1"/>
    </source>
</evidence>
<dbReference type="InterPro" id="IPR000891">
    <property type="entry name" value="PYR_CT"/>
</dbReference>
<keyword evidence="2" id="KW-0479">Metal-binding</keyword>
<evidence type="ECO:0000256" key="1">
    <source>
        <dbReference type="ARBA" id="ARBA00009405"/>
    </source>
</evidence>
<accession>A0ABV6C393</accession>
<evidence type="ECO:0000259" key="4">
    <source>
        <dbReference type="PROSITE" id="PS50991"/>
    </source>
</evidence>
<protein>
    <submittedName>
        <fullName evidence="5">Hydroxymethylglutaryl-CoA lyase</fullName>
    </submittedName>
</protein>
<reference evidence="5 6" key="1">
    <citation type="submission" date="2024-09" db="EMBL/GenBank/DDBJ databases">
        <authorList>
            <person name="Sun Q."/>
            <person name="Mori K."/>
        </authorList>
    </citation>
    <scope>NUCLEOTIDE SEQUENCE [LARGE SCALE GENOMIC DNA]</scope>
    <source>
        <strain evidence="5 6">JCM 15389</strain>
    </source>
</reference>
<dbReference type="NCBIfam" id="NF004283">
    <property type="entry name" value="PRK05692.1"/>
    <property type="match status" value="1"/>
</dbReference>
<dbReference type="Gene3D" id="3.20.20.70">
    <property type="entry name" value="Aldolase class I"/>
    <property type="match status" value="1"/>
</dbReference>
<dbReference type="InterPro" id="IPR043594">
    <property type="entry name" value="HMGL"/>
</dbReference>
<name>A0ABV6C393_9ACTN</name>
<dbReference type="InterPro" id="IPR013785">
    <property type="entry name" value="Aldolase_TIM"/>
</dbReference>
<sequence>MNGRAAAVELVEVAPRDGLQNDPADLPTEAKAELVRRVVAAGARRVEVTSFVSPKAVPKMADAEAVLGLLQEDPPGPPGQVRLCGLVVNERGVARAAAAGVQEVNLVVVASDTFSRANQGAGTAETLARLPDLLGAARAAGLAASVTIGASFGCPFEGEVPLGRLEEVAGAVAEAGPDELCLADTIGVAVPAQVTERVGAVRRLAPGLALRCHFHDTRGTGTANAWAAYQAGVTSLDASLGGIGGCPFAPGATGNVATEDLAYLFARSGVPTGLDLAALLAARAWLAEALGHPTASALGRAGPFPPERARS</sequence>
<comment type="similarity">
    <text evidence="1">Belongs to the HMG-CoA lyase family.</text>
</comment>
<dbReference type="PANTHER" id="PTHR42738">
    <property type="entry name" value="HYDROXYMETHYLGLUTARYL-COA LYASE"/>
    <property type="match status" value="1"/>
</dbReference>
<dbReference type="RefSeq" id="WP_377789610.1">
    <property type="nucleotide sequence ID" value="NZ_JBHLYQ010000074.1"/>
</dbReference>